<keyword evidence="1" id="KW-0175">Coiled coil</keyword>
<evidence type="ECO:0000256" key="2">
    <source>
        <dbReference type="SAM" id="SignalP"/>
    </source>
</evidence>
<accession>A0ABP0S0K3</accession>
<sequence length="2748" mass="302819">MTDILRLASLVVACFAAEHDSSCEIQLHRWSDISGEIGPQDHIDNATFHAMQRMWKMPGHRFNQCPSGRGPPLKLMQGNVLSVLPDKKTCGRGEVPIGQFNGDAYNFTCCSGAQCGGCREVKDGVCQECAAGYVKQVMPVTGESMPRCFICDDVPKWTDSLGRSCSDYEKQGLCSGEWPKKTLDVAFHGLRPSDACCVCGGGSVEASPSKMPLSGKALFLGQHIYSEPFPIPEAIQLDAGCDLMSVGLDLATNGTVFGRVTAQEQTEISCSMSLAQDPVRGILDHFDLAFSVNNFSYGDNVVAFKYWGLDSNPSRPQKSVNTSEPLSNFNLVCEPLCTWLSMDESGTLHAGRLGSKTSGLPPSMKGSLTQFQNMPSCSCQVTALPHLHVDPPKALTTRFLAVQMRLWAGAYYKESIDAQVHVAISDVLLQEQLGPGLQQYRDHATHLPVVSANGSRFVFSPAVPPQILDVRCTAPSSTTPTKSLTFRWSHITGEVSLDGKAAFTLHPSTGTISGTPELDLSSDTLGRGSLDVTCKVALGGELYDKELPLSLVRVRIWDDTCWSPAEISSQGLWLDAGRLSLSECKQQCRQQAECAAVSHGENICFIQTTNGSAQKAPGPCLLRLKNCTEETAILDLSAPDAKYLQGQFKPSGAHADHEVKAYSRSGLTVERELILARQKFVHSAIPKACHNASWMLLHVNSTDYQSSKDDTPSYPEYFGQPMACIMDDSVGTTFEKGSARFDLRLSPSEVEDSVPESSEAMMKLFVPSCAKPKARHFRVGTIQDPNFYSLHACECFGEAHASTPPVAKSANAAVSRNMTNFNVGPVPDQQIFSGPYSCEKHALIAQYHSLSIEICRSRCHSMEECRFYLYFPTAQTCSLFETCVSIQHVGLDVIHNLYGVVREKVVCHIANPELCWTSLKRRAFLSLEEATVPKCLFQEQFDACDSLQLLSGEKDGNCMRCQYLEETSDREKERQKEPLPDHFPSGSQIQIACNETSRMFASRGESGSWTGPYAKGAVFTCVSGQWVGENDISLHDYSCLECVQLGTERLQTLSSVAMTEVYFLEHRELRTAPGSVPGLGCPTASEQTPSSVICQANQSLHLEIKEDRLKVSDAKAENSWWLDPDDRALTYRYGACSSCVYCLCEKNSVLKTCECSAFERWVVDEGQRLTSRLSNRCAFLNGTEVLTSTCPNEDDARYMWYFVRGNCIFGVHMEDTARKTWRYMVEGQDGARFGLSNVRMVVNKTTNMPYRISLFRDGLCLSASANSESCVSNSTCRLAKLSADCSQQWFFDDNRISFVHNNENFYLRTIKPKNQDNAKWHVAATPFVPADNQSFTWTFSDESNTITSPNKGCMSEFWLTHSQVFSYNTAGESVKASCPKGMLNGFQGEPGQIRATCLNLTDTLINDTCRWQNQSGHWATRGVDMRCDADQNEVLQEWHVEGTPMYNSSWKCCKVLLKGKDSCREEVPNEGRRGLYNVHATCGMDVMTRIDIETFTQHVTKIGCCKLSHYPNPDTYHTQADVSVEDCDKTLYQKWSRDRALPSPCANCVQLDTCQASLSVAVDANVNPTETTALRLEIQNQDRLSPDQLDAYNSTASLQIVTKHGPQATQQVLFSCLPTVAASTFGVVPCADQQPISRVTLSEMTGYIMDASSETGRVAGSMMIETSCPVLWPTSDPNRPKDFAMTAKQAFSMLQNQAYYSTSFDEQAAQQAPFSFNPSKGKNPQQVGYLSLPPSGAGMWGLRCPSGAVVASTGQSQPHCVHINAGKETTHREGSGSAFCPPGSAVSGWFNLPGVPVKGRKDGPGGPTEATHFLLFCRETPLLSTCKPLQSSRCAMAEVVGGVSFGAGSFKLSCCGLQKELGVTLLDTIGQSYETFEGYYCPSSMEQSTGSATYTRTNIRALGSISLRSADHSPWELKWNKFQAAWELREPLGHVHAQINSSQVSPVGLAGKRFSVTSIRDLRAQYLIGSKVEASAAGGEPKYPKLKEFHASEPDYEEYCDPFFLQNPDLFSGSMAESNPCYHAFNADPPMEGLPKGITEQDFWKCNKRESVREYVVEKADSKTTEVNAEEEVEATESELTNDLIRLGVSAAVAWLPGGSSVTAKTGAENTGRLSWETIRAQLLEFATMSAEEQEAALQDWALGKAGELVPARVTRWVDKATTMAQDLENKAKNFAQDLENKANSYADQLQAKVQSKLDKVNGLIAPHQDLIQKALDSAGVKVPEVSMENLSAGLFEETMPEMEPPVTLEEVSKNKDKMAEAKLKDCIPLQAGLSKVMCDLFCVHDSVRKGTQAVLSSLQDSHDTLMQNIEALLNYQTKYILWQITQKEGNKNAALVAIPSSELLEEMRTELFPTNFTDFGEDLSGGASRDLLLWHQDFGERLLGKLAAVRFNVSSENWPFRLKRMRGMLRHFHQSVHGKVRAQMSQKTSEVAGKQLGEKIEFLRVQTQTHRSRATSAKSLRVQMLRPVKGGAEALWISLLESFLRSHEKHNMFTMMHLKSLDETDRALNLARNFSHCAGADTSALHEIWQRLQRSEEKTSEALLEAWAATVTAAERMQIAMEDEGFVGNLIEELDLDTVDHTNLEKACNSLTEISQALFHRAVALADQALRPLALQLLTFQALSTFQEQELKTRRLVYIPTPAISMADLKTRLMEIGDPSKSAGRRLAYKALNALGSRSCPAPAKCRQGMLVGGQSGWVISQPGNILLGEAADVVACNTNNTASEHLKNITLKREVLEHVLMLNAMP</sequence>
<organism evidence="3 4">
    <name type="scientific">Durusdinium trenchii</name>
    <dbReference type="NCBI Taxonomy" id="1381693"/>
    <lineage>
        <taxon>Eukaryota</taxon>
        <taxon>Sar</taxon>
        <taxon>Alveolata</taxon>
        <taxon>Dinophyceae</taxon>
        <taxon>Suessiales</taxon>
        <taxon>Symbiodiniaceae</taxon>
        <taxon>Durusdinium</taxon>
    </lineage>
</organism>
<evidence type="ECO:0000256" key="1">
    <source>
        <dbReference type="SAM" id="Coils"/>
    </source>
</evidence>
<keyword evidence="2" id="KW-0732">Signal</keyword>
<dbReference type="EMBL" id="CAXAMN010026805">
    <property type="protein sequence ID" value="CAK9105870.1"/>
    <property type="molecule type" value="Genomic_DNA"/>
</dbReference>
<evidence type="ECO:0000313" key="4">
    <source>
        <dbReference type="Proteomes" id="UP001642484"/>
    </source>
</evidence>
<feature type="signal peptide" evidence="2">
    <location>
        <begin position="1"/>
        <end position="16"/>
    </location>
</feature>
<keyword evidence="4" id="KW-1185">Reference proteome</keyword>
<reference evidence="3 4" key="1">
    <citation type="submission" date="2024-02" db="EMBL/GenBank/DDBJ databases">
        <authorList>
            <person name="Chen Y."/>
            <person name="Shah S."/>
            <person name="Dougan E. K."/>
            <person name="Thang M."/>
            <person name="Chan C."/>
        </authorList>
    </citation>
    <scope>NUCLEOTIDE SEQUENCE [LARGE SCALE GENOMIC DNA]</scope>
</reference>
<evidence type="ECO:0000313" key="3">
    <source>
        <dbReference type="EMBL" id="CAK9105870.1"/>
    </source>
</evidence>
<feature type="chain" id="PRO_5045234327" evidence="2">
    <location>
        <begin position="17"/>
        <end position="2748"/>
    </location>
</feature>
<comment type="caution">
    <text evidence="3">The sequence shown here is derived from an EMBL/GenBank/DDBJ whole genome shotgun (WGS) entry which is preliminary data.</text>
</comment>
<gene>
    <name evidence="3" type="ORF">CCMP2556_LOCUS49520</name>
</gene>
<dbReference type="SUPFAM" id="SSF50370">
    <property type="entry name" value="Ricin B-like lectins"/>
    <property type="match status" value="1"/>
</dbReference>
<protein>
    <submittedName>
        <fullName evidence="3">Uncharacterized protein</fullName>
    </submittedName>
</protein>
<dbReference type="Proteomes" id="UP001642484">
    <property type="component" value="Unassembled WGS sequence"/>
</dbReference>
<name>A0ABP0S0K3_9DINO</name>
<proteinExistence type="predicted"/>
<feature type="coiled-coil region" evidence="1">
    <location>
        <begin position="2158"/>
        <end position="2196"/>
    </location>
</feature>
<dbReference type="InterPro" id="IPR035992">
    <property type="entry name" value="Ricin_B-like_lectins"/>
</dbReference>